<evidence type="ECO:0000313" key="6">
    <source>
        <dbReference type="EMBL" id="KAH9841280.1"/>
    </source>
</evidence>
<dbReference type="GO" id="GO:0000976">
    <property type="term" value="F:transcription cis-regulatory region binding"/>
    <property type="evidence" value="ECO:0007669"/>
    <property type="project" value="InterPro"/>
</dbReference>
<dbReference type="InterPro" id="IPR023167">
    <property type="entry name" value="Yap1_redox_dom_sf"/>
</dbReference>
<evidence type="ECO:0000313" key="7">
    <source>
        <dbReference type="Proteomes" id="UP001138500"/>
    </source>
</evidence>
<keyword evidence="7" id="KW-1185">Reference proteome</keyword>
<dbReference type="SUPFAM" id="SSF111430">
    <property type="entry name" value="YAP1 redox domain"/>
    <property type="match status" value="1"/>
</dbReference>
<evidence type="ECO:0000256" key="4">
    <source>
        <dbReference type="SAM" id="MobiDB-lite"/>
    </source>
</evidence>
<dbReference type="Gene3D" id="1.10.238.100">
    <property type="entry name" value="YAP1 redox domain. Chain B"/>
    <property type="match status" value="1"/>
</dbReference>
<feature type="compositionally biased region" description="Basic and acidic residues" evidence="4">
    <location>
        <begin position="229"/>
        <end position="242"/>
    </location>
</feature>
<dbReference type="AlphaFoldDB" id="A0A9W7SYG6"/>
<dbReference type="InterPro" id="IPR004827">
    <property type="entry name" value="bZIP"/>
</dbReference>
<feature type="region of interest" description="Disordered" evidence="4">
    <location>
        <begin position="118"/>
        <end position="156"/>
    </location>
</feature>
<dbReference type="InterPro" id="IPR050936">
    <property type="entry name" value="AP-1-like"/>
</dbReference>
<reference evidence="6 7" key="2">
    <citation type="journal article" date="2021" name="Curr. Genet.">
        <title>Genetic response to nitrogen starvation in the aggressive Eucalyptus foliar pathogen Teratosphaeria destructans.</title>
        <authorList>
            <person name="Havenga M."/>
            <person name="Wingfield B.D."/>
            <person name="Wingfield M.J."/>
            <person name="Dreyer L.L."/>
            <person name="Roets F."/>
            <person name="Aylward J."/>
        </authorList>
    </citation>
    <scope>NUCLEOTIDE SEQUENCE [LARGE SCALE GENOMIC DNA]</scope>
    <source>
        <strain evidence="6">CMW44962</strain>
    </source>
</reference>
<feature type="compositionally biased region" description="Basic and acidic residues" evidence="4">
    <location>
        <begin position="118"/>
        <end position="134"/>
    </location>
</feature>
<dbReference type="PROSITE" id="PS50217">
    <property type="entry name" value="BZIP"/>
    <property type="match status" value="1"/>
</dbReference>
<dbReference type="PANTHER" id="PTHR40621">
    <property type="entry name" value="TRANSCRIPTION FACTOR KAPC-RELATED"/>
    <property type="match status" value="1"/>
</dbReference>
<dbReference type="InterPro" id="IPR046347">
    <property type="entry name" value="bZIP_sf"/>
</dbReference>
<dbReference type="GO" id="GO:0090575">
    <property type="term" value="C:RNA polymerase II transcription regulator complex"/>
    <property type="evidence" value="ECO:0007669"/>
    <property type="project" value="TreeGrafter"/>
</dbReference>
<dbReference type="Proteomes" id="UP001138500">
    <property type="component" value="Unassembled WGS sequence"/>
</dbReference>
<accession>A0A9W7SYG6</accession>
<dbReference type="PANTHER" id="PTHR40621:SF8">
    <property type="entry name" value="AP-1-LIKE TRANSCRIPTION FACTOR YAP3"/>
    <property type="match status" value="1"/>
</dbReference>
<evidence type="ECO:0000256" key="2">
    <source>
        <dbReference type="ARBA" id="ARBA00004496"/>
    </source>
</evidence>
<comment type="caution">
    <text evidence="6">The sequence shown here is derived from an EMBL/GenBank/DDBJ whole genome shotgun (WGS) entry which is preliminary data.</text>
</comment>
<organism evidence="6 7">
    <name type="scientific">Teratosphaeria destructans</name>
    <dbReference type="NCBI Taxonomy" id="418781"/>
    <lineage>
        <taxon>Eukaryota</taxon>
        <taxon>Fungi</taxon>
        <taxon>Dikarya</taxon>
        <taxon>Ascomycota</taxon>
        <taxon>Pezizomycotina</taxon>
        <taxon>Dothideomycetes</taxon>
        <taxon>Dothideomycetidae</taxon>
        <taxon>Mycosphaerellales</taxon>
        <taxon>Teratosphaeriaceae</taxon>
        <taxon>Teratosphaeria</taxon>
    </lineage>
</organism>
<dbReference type="CDD" id="cd14688">
    <property type="entry name" value="bZIP_YAP"/>
    <property type="match status" value="1"/>
</dbReference>
<evidence type="ECO:0000256" key="3">
    <source>
        <dbReference type="ARBA" id="ARBA00023242"/>
    </source>
</evidence>
<dbReference type="Pfam" id="PF00170">
    <property type="entry name" value="bZIP_1"/>
    <property type="match status" value="1"/>
</dbReference>
<sequence>MESLGYDFFTSTPPQSHPYLGFGAGYSLLPSVGSAHPDGILAPEHSDTRQDGPAMDMLKSPRYPLSPHALTASNFDLIFDSPFEHNAMLTPLSSSSGSPTTQVLFNGSEDTGIALDLEHEPQRRRRSSSEEKDILTPAQSRRKAQNRAAQRAFRERKERHFRDLETKLHLLTTTTSTLQSDNERLKLMLQQVQTENEILRATASMPSASGRPPVFVDGLDLQPRPQSRNKAESRVEITHSRESSITSTYTSPAGSGGPPHFLSVSETWNLLRSNPVYLSGALDIGQVCKRLKRLARCDEAEPMFEEEGVRRIIEEVGRRECDE</sequence>
<comment type="subcellular location">
    <subcellularLocation>
        <location evidence="2">Cytoplasm</location>
    </subcellularLocation>
    <subcellularLocation>
        <location evidence="1">Nucleus</location>
    </subcellularLocation>
</comment>
<dbReference type="Gene3D" id="1.20.5.170">
    <property type="match status" value="1"/>
</dbReference>
<feature type="domain" description="BZIP" evidence="5">
    <location>
        <begin position="136"/>
        <end position="199"/>
    </location>
</feature>
<reference evidence="6 7" key="1">
    <citation type="journal article" date="2018" name="IMA Fungus">
        <title>IMA Genome-F 10: Nine draft genome sequences of Claviceps purpurea s.lat., including C. arundinis, C. humidiphila, and C. cf. spartinae, pseudomolecules for the pitch canker pathogen Fusarium circinatum, draft genome of Davidsoniella eucalypti, Grosmannia galeiformis, Quambalaria eucalypti, and Teratosphaeria destructans.</title>
        <authorList>
            <person name="Wingfield B.D."/>
            <person name="Liu M."/>
            <person name="Nguyen H.D."/>
            <person name="Lane F.A."/>
            <person name="Morgan S.W."/>
            <person name="De Vos L."/>
            <person name="Wilken P.M."/>
            <person name="Duong T.A."/>
            <person name="Aylward J."/>
            <person name="Coetzee M.P."/>
            <person name="Dadej K."/>
            <person name="De Beer Z.W."/>
            <person name="Findlay W."/>
            <person name="Havenga M."/>
            <person name="Kolarik M."/>
            <person name="Menzies J.G."/>
            <person name="Naidoo K."/>
            <person name="Pochopski O."/>
            <person name="Shoukouhi P."/>
            <person name="Santana Q.C."/>
            <person name="Seifert K.A."/>
            <person name="Soal N."/>
            <person name="Steenkamp E.T."/>
            <person name="Tatham C.T."/>
            <person name="van der Nest M.A."/>
            <person name="Wingfield M.J."/>
        </authorList>
    </citation>
    <scope>NUCLEOTIDE SEQUENCE [LARGE SCALE GENOMIC DNA]</scope>
    <source>
        <strain evidence="6">CMW44962</strain>
    </source>
</reference>
<evidence type="ECO:0000259" key="5">
    <source>
        <dbReference type="PROSITE" id="PS50217"/>
    </source>
</evidence>
<proteinExistence type="predicted"/>
<feature type="compositionally biased region" description="Polar residues" evidence="4">
    <location>
        <begin position="243"/>
        <end position="253"/>
    </location>
</feature>
<protein>
    <submittedName>
        <fullName evidence="6">Transcription factor PAP1</fullName>
    </submittedName>
</protein>
<dbReference type="EMBL" id="RIBY02000502">
    <property type="protein sequence ID" value="KAH9841280.1"/>
    <property type="molecule type" value="Genomic_DNA"/>
</dbReference>
<dbReference type="GO" id="GO:0005737">
    <property type="term" value="C:cytoplasm"/>
    <property type="evidence" value="ECO:0007669"/>
    <property type="project" value="UniProtKB-SubCell"/>
</dbReference>
<dbReference type="OrthoDB" id="4940293at2759"/>
<name>A0A9W7SYG6_9PEZI</name>
<evidence type="ECO:0000256" key="1">
    <source>
        <dbReference type="ARBA" id="ARBA00004123"/>
    </source>
</evidence>
<keyword evidence="3" id="KW-0539">Nucleus</keyword>
<feature type="region of interest" description="Disordered" evidence="4">
    <location>
        <begin position="218"/>
        <end position="259"/>
    </location>
</feature>
<dbReference type="SUPFAM" id="SSF57959">
    <property type="entry name" value="Leucine zipper domain"/>
    <property type="match status" value="1"/>
</dbReference>
<dbReference type="PROSITE" id="PS00036">
    <property type="entry name" value="BZIP_BASIC"/>
    <property type="match status" value="1"/>
</dbReference>
<gene>
    <name evidence="6" type="ORF">Tdes44962_MAKER07782</name>
</gene>
<dbReference type="GO" id="GO:0001228">
    <property type="term" value="F:DNA-binding transcription activator activity, RNA polymerase II-specific"/>
    <property type="evidence" value="ECO:0007669"/>
    <property type="project" value="TreeGrafter"/>
</dbReference>
<dbReference type="SMART" id="SM00338">
    <property type="entry name" value="BRLZ"/>
    <property type="match status" value="1"/>
</dbReference>